<evidence type="ECO:0000313" key="2">
    <source>
        <dbReference type="Proteomes" id="UP000197138"/>
    </source>
</evidence>
<protein>
    <submittedName>
        <fullName evidence="1">Uncharacterized protein</fullName>
    </submittedName>
</protein>
<comment type="caution">
    <text evidence="1">The sequence shown here is derived from an EMBL/GenBank/DDBJ whole genome shotgun (WGS) entry which is preliminary data.</text>
</comment>
<dbReference type="Proteomes" id="UP000197138">
    <property type="component" value="Unassembled WGS sequence"/>
</dbReference>
<dbReference type="AlphaFoldDB" id="A0A218XEM1"/>
<accession>A0A218XEM1</accession>
<organism evidence="1 2">
    <name type="scientific">Punica granatum</name>
    <name type="common">Pomegranate</name>
    <dbReference type="NCBI Taxonomy" id="22663"/>
    <lineage>
        <taxon>Eukaryota</taxon>
        <taxon>Viridiplantae</taxon>
        <taxon>Streptophyta</taxon>
        <taxon>Embryophyta</taxon>
        <taxon>Tracheophyta</taxon>
        <taxon>Spermatophyta</taxon>
        <taxon>Magnoliopsida</taxon>
        <taxon>eudicotyledons</taxon>
        <taxon>Gunneridae</taxon>
        <taxon>Pentapetalae</taxon>
        <taxon>rosids</taxon>
        <taxon>malvids</taxon>
        <taxon>Myrtales</taxon>
        <taxon>Lythraceae</taxon>
        <taxon>Punica</taxon>
    </lineage>
</organism>
<name>A0A218XEM1_PUNGR</name>
<dbReference type="EMBL" id="MTKT01001935">
    <property type="protein sequence ID" value="OWM83129.1"/>
    <property type="molecule type" value="Genomic_DNA"/>
</dbReference>
<evidence type="ECO:0000313" key="1">
    <source>
        <dbReference type="EMBL" id="OWM83129.1"/>
    </source>
</evidence>
<reference evidence="2" key="1">
    <citation type="journal article" date="2017" name="Plant J.">
        <title>The pomegranate (Punica granatum L.) genome and the genomics of punicalagin biosynthesis.</title>
        <authorList>
            <person name="Qin G."/>
            <person name="Xu C."/>
            <person name="Ming R."/>
            <person name="Tang H."/>
            <person name="Guyot R."/>
            <person name="Kramer E.M."/>
            <person name="Hu Y."/>
            <person name="Yi X."/>
            <person name="Qi Y."/>
            <person name="Xu X."/>
            <person name="Gao Z."/>
            <person name="Pan H."/>
            <person name="Jian J."/>
            <person name="Tian Y."/>
            <person name="Yue Z."/>
            <person name="Xu Y."/>
        </authorList>
    </citation>
    <scope>NUCLEOTIDE SEQUENCE [LARGE SCALE GENOMIC DNA]</scope>
    <source>
        <strain evidence="2">cv. Dabenzi</strain>
    </source>
</reference>
<sequence>MSEVYQVVSDNLLGDIGNVENEEIAEALKDSNLYLEFEGLIRKSRDWEGYEAEFLEPAAVGAMP</sequence>
<gene>
    <name evidence="1" type="ORF">CDL15_Pgr011811</name>
</gene>
<proteinExistence type="predicted"/>